<dbReference type="CDD" id="cd14066">
    <property type="entry name" value="STKc_IRAK"/>
    <property type="match status" value="1"/>
</dbReference>
<evidence type="ECO:0000256" key="2">
    <source>
        <dbReference type="ARBA" id="ARBA00022475"/>
    </source>
</evidence>
<keyword evidence="11 20" id="KW-1133">Transmembrane helix</keyword>
<dbReference type="STRING" id="3775.A0A1Q3DBG4"/>
<dbReference type="InterPro" id="IPR000719">
    <property type="entry name" value="Prot_kinase_dom"/>
</dbReference>
<dbReference type="Gene3D" id="3.30.200.20">
    <property type="entry name" value="Phosphorylase Kinase, domain 1"/>
    <property type="match status" value="1"/>
</dbReference>
<dbReference type="InterPro" id="IPR001245">
    <property type="entry name" value="Ser-Thr/Tyr_kinase_cat_dom"/>
</dbReference>
<comment type="catalytic activity">
    <reaction evidence="17 18">
        <text>L-seryl-[protein] + ATP = O-phospho-L-seryl-[protein] + ADP + H(+)</text>
        <dbReference type="Rhea" id="RHEA:17989"/>
        <dbReference type="Rhea" id="RHEA-COMP:9863"/>
        <dbReference type="Rhea" id="RHEA-COMP:11604"/>
        <dbReference type="ChEBI" id="CHEBI:15378"/>
        <dbReference type="ChEBI" id="CHEBI:29999"/>
        <dbReference type="ChEBI" id="CHEBI:30616"/>
        <dbReference type="ChEBI" id="CHEBI:83421"/>
        <dbReference type="ChEBI" id="CHEBI:456216"/>
        <dbReference type="EC" id="2.7.11.1"/>
    </reaction>
</comment>
<evidence type="ECO:0000256" key="19">
    <source>
        <dbReference type="SAM" id="MobiDB-lite"/>
    </source>
</evidence>
<dbReference type="SUPFAM" id="SSF56112">
    <property type="entry name" value="Protein kinase-like (PK-like)"/>
    <property type="match status" value="1"/>
</dbReference>
<feature type="region of interest" description="Disordered" evidence="19">
    <location>
        <begin position="746"/>
        <end position="790"/>
    </location>
</feature>
<evidence type="ECO:0000256" key="10">
    <source>
        <dbReference type="ARBA" id="ARBA00022840"/>
    </source>
</evidence>
<dbReference type="InterPro" id="IPR001480">
    <property type="entry name" value="Bulb-type_lectin_dom"/>
</dbReference>
<evidence type="ECO:0000256" key="15">
    <source>
        <dbReference type="ARBA" id="ARBA00023180"/>
    </source>
</evidence>
<dbReference type="PROSITE" id="PS50011">
    <property type="entry name" value="PROTEIN_KINASE_DOM"/>
    <property type="match status" value="1"/>
</dbReference>
<evidence type="ECO:0000256" key="12">
    <source>
        <dbReference type="ARBA" id="ARBA00023136"/>
    </source>
</evidence>
<dbReference type="InterPro" id="IPR024171">
    <property type="entry name" value="SRK-like_kinase"/>
</dbReference>
<evidence type="ECO:0000256" key="4">
    <source>
        <dbReference type="ARBA" id="ARBA00022679"/>
    </source>
</evidence>
<dbReference type="Gene3D" id="1.10.510.10">
    <property type="entry name" value="Transferase(Phosphotransferase) domain 1"/>
    <property type="match status" value="1"/>
</dbReference>
<keyword evidence="8 18" id="KW-0547">Nucleotide-binding</keyword>
<dbReference type="SMART" id="SM00108">
    <property type="entry name" value="B_lectin"/>
    <property type="match status" value="1"/>
</dbReference>
<dbReference type="GO" id="GO:0005886">
    <property type="term" value="C:plasma membrane"/>
    <property type="evidence" value="ECO:0007669"/>
    <property type="project" value="UniProtKB-SubCell"/>
</dbReference>
<dbReference type="OrthoDB" id="4062651at2759"/>
<name>A0A1Q3DBG4_CEPFO</name>
<dbReference type="GO" id="GO:0106310">
    <property type="term" value="F:protein serine kinase activity"/>
    <property type="evidence" value="ECO:0007669"/>
    <property type="project" value="RHEA"/>
</dbReference>
<dbReference type="EC" id="2.7.11.1" evidence="18"/>
<dbReference type="CDD" id="cd00028">
    <property type="entry name" value="B_lectin"/>
    <property type="match status" value="1"/>
</dbReference>
<dbReference type="InterPro" id="IPR008271">
    <property type="entry name" value="Ser/Thr_kinase_AS"/>
</dbReference>
<accession>A0A1Q3DBG4</accession>
<evidence type="ECO:0000256" key="8">
    <source>
        <dbReference type="ARBA" id="ARBA00022741"/>
    </source>
</evidence>
<dbReference type="SUPFAM" id="SSF51110">
    <property type="entry name" value="alpha-D-mannose-specific plant lectins"/>
    <property type="match status" value="1"/>
</dbReference>
<keyword evidence="4 18" id="KW-0808">Transferase</keyword>
<keyword evidence="7" id="KW-0430">Lectin</keyword>
<dbReference type="EMBL" id="BDDD01005781">
    <property type="protein sequence ID" value="GAV89827.1"/>
    <property type="molecule type" value="Genomic_DNA"/>
</dbReference>
<evidence type="ECO:0000256" key="14">
    <source>
        <dbReference type="ARBA" id="ARBA00023170"/>
    </source>
</evidence>
<dbReference type="AlphaFoldDB" id="A0A1Q3DBG4"/>
<dbReference type="Pfam" id="PF01453">
    <property type="entry name" value="B_lectin"/>
    <property type="match status" value="1"/>
</dbReference>
<dbReference type="InterPro" id="IPR021820">
    <property type="entry name" value="S-locus_recpt_kinase_C"/>
</dbReference>
<dbReference type="FunFam" id="3.30.200.20:FF:000330">
    <property type="entry name" value="G-type lectin S-receptor-like serine/threonine-protein kinase At4g03230"/>
    <property type="match status" value="1"/>
</dbReference>
<evidence type="ECO:0000259" key="23">
    <source>
        <dbReference type="PROSITE" id="PS50927"/>
    </source>
</evidence>
<dbReference type="PROSITE" id="PS00108">
    <property type="entry name" value="PROTEIN_KINASE_ST"/>
    <property type="match status" value="1"/>
</dbReference>
<dbReference type="Gene3D" id="2.90.10.10">
    <property type="entry name" value="Bulb-type lectin domain"/>
    <property type="match status" value="1"/>
</dbReference>
<keyword evidence="6 21" id="KW-0732">Signal</keyword>
<feature type="domain" description="Bulb-type lectin" evidence="23">
    <location>
        <begin position="26"/>
        <end position="148"/>
    </location>
</feature>
<comment type="similarity">
    <text evidence="18">Belongs to the protein kinase superfamily. Ser/Thr protein kinase family.</text>
</comment>
<dbReference type="PANTHER" id="PTHR27002:SF1063">
    <property type="entry name" value="RECEPTOR-LIKE SERINE_THREONINE-PROTEIN KINASE"/>
    <property type="match status" value="1"/>
</dbReference>
<keyword evidence="14" id="KW-0675">Receptor</keyword>
<keyword evidence="12 20" id="KW-0472">Membrane</keyword>
<dbReference type="Pfam" id="PF07714">
    <property type="entry name" value="PK_Tyr_Ser-Thr"/>
    <property type="match status" value="1"/>
</dbReference>
<proteinExistence type="inferred from homology"/>
<reference evidence="25" key="1">
    <citation type="submission" date="2016-04" db="EMBL/GenBank/DDBJ databases">
        <title>Cephalotus genome sequencing.</title>
        <authorList>
            <person name="Fukushima K."/>
            <person name="Hasebe M."/>
            <person name="Fang X."/>
        </authorList>
    </citation>
    <scope>NUCLEOTIDE SEQUENCE [LARGE SCALE GENOMIC DNA]</scope>
    <source>
        <strain evidence="25">cv. St1</strain>
    </source>
</reference>
<evidence type="ECO:0000313" key="25">
    <source>
        <dbReference type="Proteomes" id="UP000187406"/>
    </source>
</evidence>
<comment type="caution">
    <text evidence="24">The sequence shown here is derived from an EMBL/GenBank/DDBJ whole genome shotgun (WGS) entry which is preliminary data.</text>
</comment>
<evidence type="ECO:0000256" key="13">
    <source>
        <dbReference type="ARBA" id="ARBA00023157"/>
    </source>
</evidence>
<feature type="chain" id="PRO_5013179494" description="Receptor-like serine/threonine-protein kinase" evidence="21">
    <location>
        <begin position="25"/>
        <end position="790"/>
    </location>
</feature>
<gene>
    <name evidence="24" type="ORF">CFOL_v3_33239</name>
</gene>
<dbReference type="GO" id="GO:0005524">
    <property type="term" value="F:ATP binding"/>
    <property type="evidence" value="ECO:0007669"/>
    <property type="project" value="UniProtKB-KW"/>
</dbReference>
<evidence type="ECO:0000259" key="22">
    <source>
        <dbReference type="PROSITE" id="PS50011"/>
    </source>
</evidence>
<keyword evidence="15" id="KW-0325">Glycoprotein</keyword>
<keyword evidence="25" id="KW-1185">Reference proteome</keyword>
<feature type="compositionally biased region" description="Polar residues" evidence="19">
    <location>
        <begin position="757"/>
        <end position="790"/>
    </location>
</feature>
<dbReference type="PANTHER" id="PTHR27002">
    <property type="entry name" value="RECEPTOR-LIKE SERINE/THREONINE-PROTEIN KINASE SD1-8"/>
    <property type="match status" value="1"/>
</dbReference>
<evidence type="ECO:0000256" key="5">
    <source>
        <dbReference type="ARBA" id="ARBA00022692"/>
    </source>
</evidence>
<feature type="signal peptide" evidence="21">
    <location>
        <begin position="1"/>
        <end position="24"/>
    </location>
</feature>
<sequence length="790" mass="88305">MAEKHMYKIIHFLFFCFCASHVAAVNNTLNQGNKLNFSTDTLVSNNGLFTLGFYSSGDPNISYFGILYKDSIYKGKPFWIANLDKPMANNTASLTLDTTGNLILSDASQDSVTLYSAQSTTNLAAVLEDSGNFVLQQVTTSGSTAQILWQSFDYPTDSYLPGMKLGVNYKTGTNWSLTSWLTDSFPTPGAFTLDWDPDIRELVLRRRGVIFWTSGQLLNNGTFEYTTFLAGSTQLDFIFNNVSDVDEAYLMYSVVTNEYTPADTLNFSMWTLEYDGSILDQYDSLYVLGPNLCDGSNTAFGCKRWEGSCRGKGDKFAVRSGGFDNPVPRNVYDNVSLTISDCKDMCWKDCKCVAATFGNSNRTGCTLFYGPFSQDLTGASVTYFVIVNDSPSPGRTNWIWIPIAIVLALAAILLGILLYLRRRKIQQKEKFLRELMTSDRPSDANELKNDGNMGHNLNIYSVVTIMEATNSFAIRNKLGEGGFGPVYKGILADGQEIAVKRLSRRSGQGLVEFKNELILIAKLQHTNLVRLLGCCIHGEEKMLVYEYMPNKSLDSIIFDESKKGLLNWGKRYSIIEGIAQGLLYLHKYSRLKIIHRDLKVSNILLDENLNPKISDFGMARIFNTNDMEVNTIRVVGTYGYMSPEYAMEGVFSVKSDVFSFGVLVLEIVSGRKNHSLFQLDRPIILVAYAWELWKEDRAIELLDPTLRDSYSKDQVLRCINVGLLCVEESASDRPAMPEVVSMLTSEATQLPPPKQPAFSTARSTKDTSFSEIRTENSSTNEVSISVLNAR</sequence>
<dbReference type="PIRSF" id="PIRSF000641">
    <property type="entry name" value="SRK"/>
    <property type="match status" value="1"/>
</dbReference>
<keyword evidence="5 20" id="KW-0812">Transmembrane</keyword>
<evidence type="ECO:0000256" key="3">
    <source>
        <dbReference type="ARBA" id="ARBA00022527"/>
    </source>
</evidence>
<keyword evidence="3 18" id="KW-0723">Serine/threonine-protein kinase</keyword>
<keyword evidence="9 18" id="KW-0418">Kinase</keyword>
<comment type="subcellular location">
    <subcellularLocation>
        <location evidence="1">Cell membrane</location>
        <topology evidence="1">Single-pass type I membrane protein</topology>
    </subcellularLocation>
</comment>
<dbReference type="PROSITE" id="PS50927">
    <property type="entry name" value="BULB_LECTIN"/>
    <property type="match status" value="1"/>
</dbReference>
<dbReference type="Proteomes" id="UP000187406">
    <property type="component" value="Unassembled WGS sequence"/>
</dbReference>
<evidence type="ECO:0000256" key="18">
    <source>
        <dbReference type="PIRNR" id="PIRNR000641"/>
    </source>
</evidence>
<dbReference type="SMART" id="SM00220">
    <property type="entry name" value="S_TKc"/>
    <property type="match status" value="1"/>
</dbReference>
<evidence type="ECO:0000256" key="16">
    <source>
        <dbReference type="ARBA" id="ARBA00047899"/>
    </source>
</evidence>
<evidence type="ECO:0000256" key="20">
    <source>
        <dbReference type="SAM" id="Phobius"/>
    </source>
</evidence>
<dbReference type="FunCoup" id="A0A1Q3DBG4">
    <property type="interactions" value="32"/>
</dbReference>
<keyword evidence="2" id="KW-1003">Cell membrane</keyword>
<dbReference type="InterPro" id="IPR011009">
    <property type="entry name" value="Kinase-like_dom_sf"/>
</dbReference>
<evidence type="ECO:0000313" key="24">
    <source>
        <dbReference type="EMBL" id="GAV89827.1"/>
    </source>
</evidence>
<comment type="catalytic activity">
    <reaction evidence="16 18">
        <text>L-threonyl-[protein] + ATP = O-phospho-L-threonyl-[protein] + ADP + H(+)</text>
        <dbReference type="Rhea" id="RHEA:46608"/>
        <dbReference type="Rhea" id="RHEA-COMP:11060"/>
        <dbReference type="Rhea" id="RHEA-COMP:11605"/>
        <dbReference type="ChEBI" id="CHEBI:15378"/>
        <dbReference type="ChEBI" id="CHEBI:30013"/>
        <dbReference type="ChEBI" id="CHEBI:30616"/>
        <dbReference type="ChEBI" id="CHEBI:61977"/>
        <dbReference type="ChEBI" id="CHEBI:456216"/>
        <dbReference type="EC" id="2.7.11.1"/>
    </reaction>
</comment>
<dbReference type="Pfam" id="PF11883">
    <property type="entry name" value="DUF3403"/>
    <property type="match status" value="1"/>
</dbReference>
<dbReference type="GO" id="GO:0030246">
    <property type="term" value="F:carbohydrate binding"/>
    <property type="evidence" value="ECO:0007669"/>
    <property type="project" value="UniProtKB-KW"/>
</dbReference>
<evidence type="ECO:0000256" key="21">
    <source>
        <dbReference type="SAM" id="SignalP"/>
    </source>
</evidence>
<dbReference type="InParanoid" id="A0A1Q3DBG4"/>
<evidence type="ECO:0000256" key="11">
    <source>
        <dbReference type="ARBA" id="ARBA00022989"/>
    </source>
</evidence>
<organism evidence="24 25">
    <name type="scientific">Cephalotus follicularis</name>
    <name type="common">Albany pitcher plant</name>
    <dbReference type="NCBI Taxonomy" id="3775"/>
    <lineage>
        <taxon>Eukaryota</taxon>
        <taxon>Viridiplantae</taxon>
        <taxon>Streptophyta</taxon>
        <taxon>Embryophyta</taxon>
        <taxon>Tracheophyta</taxon>
        <taxon>Spermatophyta</taxon>
        <taxon>Magnoliopsida</taxon>
        <taxon>eudicotyledons</taxon>
        <taxon>Gunneridae</taxon>
        <taxon>Pentapetalae</taxon>
        <taxon>rosids</taxon>
        <taxon>fabids</taxon>
        <taxon>Oxalidales</taxon>
        <taxon>Cephalotaceae</taxon>
        <taxon>Cephalotus</taxon>
    </lineage>
</organism>
<evidence type="ECO:0000256" key="9">
    <source>
        <dbReference type="ARBA" id="ARBA00022777"/>
    </source>
</evidence>
<evidence type="ECO:0000256" key="6">
    <source>
        <dbReference type="ARBA" id="ARBA00022729"/>
    </source>
</evidence>
<feature type="domain" description="Protein kinase" evidence="22">
    <location>
        <begin position="472"/>
        <end position="758"/>
    </location>
</feature>
<protein>
    <recommendedName>
        <fullName evidence="18">Receptor-like serine/threonine-protein kinase</fullName>
        <ecNumber evidence="18">2.7.11.1</ecNumber>
    </recommendedName>
</protein>
<keyword evidence="10 18" id="KW-0067">ATP-binding</keyword>
<evidence type="ECO:0000256" key="17">
    <source>
        <dbReference type="ARBA" id="ARBA00048679"/>
    </source>
</evidence>
<feature type="transmembrane region" description="Helical" evidence="20">
    <location>
        <begin position="398"/>
        <end position="420"/>
    </location>
</feature>
<evidence type="ECO:0000256" key="7">
    <source>
        <dbReference type="ARBA" id="ARBA00022734"/>
    </source>
</evidence>
<evidence type="ECO:0000256" key="1">
    <source>
        <dbReference type="ARBA" id="ARBA00004251"/>
    </source>
</evidence>
<dbReference type="GO" id="GO:0004674">
    <property type="term" value="F:protein serine/threonine kinase activity"/>
    <property type="evidence" value="ECO:0007669"/>
    <property type="project" value="UniProtKB-KW"/>
</dbReference>
<dbReference type="InterPro" id="IPR036426">
    <property type="entry name" value="Bulb-type_lectin_dom_sf"/>
</dbReference>
<keyword evidence="13" id="KW-1015">Disulfide bond</keyword>
<dbReference type="FunFam" id="1.10.510.10:FF:000060">
    <property type="entry name" value="G-type lectin S-receptor-like serine/threonine-protein kinase"/>
    <property type="match status" value="1"/>
</dbReference>